<sequence length="252" mass="29326">MHATKILACLRLTQSLEWNDIRVPRRPRLVNSNTALPPYPPPPPPPPPVTLPDFAILFQLMPHLNRVSLGMAVALEGISEKVLLSVINLQNLPNLRVLHMDLPYIGQPLVIEKMYPLLSRLEELNLRGKWFGEFDITGRMYPNHEPWNLKRLTVDRVYITFLDYCPVLETLSFKYPMTRSGHRIAYSREKMLTYLQKMSNLRAITVGRSSDHKEDEFHIQEPMGPTAIWEKKTSEYTQEKDWTLHVLVDYLI</sequence>
<dbReference type="Proteomes" id="UP001194696">
    <property type="component" value="Unassembled WGS sequence"/>
</dbReference>
<accession>A0ABQ7K4Y1</accession>
<evidence type="ECO:0000313" key="1">
    <source>
        <dbReference type="EMBL" id="KAG0291703.1"/>
    </source>
</evidence>
<reference evidence="1 2" key="1">
    <citation type="journal article" date="2020" name="Fungal Divers.">
        <title>Resolving the Mortierellaceae phylogeny through synthesis of multi-gene phylogenetics and phylogenomics.</title>
        <authorList>
            <person name="Vandepol N."/>
            <person name="Liber J."/>
            <person name="Desiro A."/>
            <person name="Na H."/>
            <person name="Kennedy M."/>
            <person name="Barry K."/>
            <person name="Grigoriev I.V."/>
            <person name="Miller A.N."/>
            <person name="O'Donnell K."/>
            <person name="Stajich J.E."/>
            <person name="Bonito G."/>
        </authorList>
    </citation>
    <scope>NUCLEOTIDE SEQUENCE [LARGE SCALE GENOMIC DNA]</scope>
    <source>
        <strain evidence="1 2">AD045</strain>
    </source>
</reference>
<keyword evidence="2" id="KW-1185">Reference proteome</keyword>
<dbReference type="EMBL" id="JAAAIM010000228">
    <property type="protein sequence ID" value="KAG0291703.1"/>
    <property type="molecule type" value="Genomic_DNA"/>
</dbReference>
<organism evidence="1 2">
    <name type="scientific">Linnemannia gamsii</name>
    <dbReference type="NCBI Taxonomy" id="64522"/>
    <lineage>
        <taxon>Eukaryota</taxon>
        <taxon>Fungi</taxon>
        <taxon>Fungi incertae sedis</taxon>
        <taxon>Mucoromycota</taxon>
        <taxon>Mortierellomycotina</taxon>
        <taxon>Mortierellomycetes</taxon>
        <taxon>Mortierellales</taxon>
        <taxon>Mortierellaceae</taxon>
        <taxon>Linnemannia</taxon>
    </lineage>
</organism>
<proteinExistence type="predicted"/>
<gene>
    <name evidence="1" type="ORF">BGZ96_004912</name>
</gene>
<protein>
    <recommendedName>
        <fullName evidence="3">F-box domain-containing protein</fullName>
    </recommendedName>
</protein>
<comment type="caution">
    <text evidence="1">The sequence shown here is derived from an EMBL/GenBank/DDBJ whole genome shotgun (WGS) entry which is preliminary data.</text>
</comment>
<name>A0ABQ7K4Y1_9FUNG</name>
<evidence type="ECO:0008006" key="3">
    <source>
        <dbReference type="Google" id="ProtNLM"/>
    </source>
</evidence>
<dbReference type="SUPFAM" id="SSF52047">
    <property type="entry name" value="RNI-like"/>
    <property type="match status" value="1"/>
</dbReference>
<evidence type="ECO:0000313" key="2">
    <source>
        <dbReference type="Proteomes" id="UP001194696"/>
    </source>
</evidence>